<dbReference type="AlphaFoldDB" id="A0A8R1IQ69"/>
<dbReference type="EnsemblMetazoa" id="CJA39414.1">
    <property type="protein sequence ID" value="CJA39414.1"/>
    <property type="gene ID" value="WBGene00215261"/>
</dbReference>
<organism evidence="1 2">
    <name type="scientific">Caenorhabditis japonica</name>
    <dbReference type="NCBI Taxonomy" id="281687"/>
    <lineage>
        <taxon>Eukaryota</taxon>
        <taxon>Metazoa</taxon>
        <taxon>Ecdysozoa</taxon>
        <taxon>Nematoda</taxon>
        <taxon>Chromadorea</taxon>
        <taxon>Rhabditida</taxon>
        <taxon>Rhabditina</taxon>
        <taxon>Rhabditomorpha</taxon>
        <taxon>Rhabditoidea</taxon>
        <taxon>Rhabditidae</taxon>
        <taxon>Peloderinae</taxon>
        <taxon>Caenorhabditis</taxon>
    </lineage>
</organism>
<reference evidence="2" key="1">
    <citation type="submission" date="2010-08" db="EMBL/GenBank/DDBJ databases">
        <authorList>
            <consortium name="Caenorhabditis japonica Sequencing Consortium"/>
            <person name="Wilson R.K."/>
        </authorList>
    </citation>
    <scope>NUCLEOTIDE SEQUENCE [LARGE SCALE GENOMIC DNA]</scope>
    <source>
        <strain evidence="2">DF5081</strain>
    </source>
</reference>
<protein>
    <submittedName>
        <fullName evidence="1">Uncharacterized protein</fullName>
    </submittedName>
</protein>
<keyword evidence="2" id="KW-1185">Reference proteome</keyword>
<reference evidence="1" key="2">
    <citation type="submission" date="2022-06" db="UniProtKB">
        <authorList>
            <consortium name="EnsemblMetazoa"/>
        </authorList>
    </citation>
    <scope>IDENTIFICATION</scope>
    <source>
        <strain evidence="1">DF5081</strain>
    </source>
</reference>
<name>A0A8R1IQ69_CAEJA</name>
<evidence type="ECO:0000313" key="2">
    <source>
        <dbReference type="Proteomes" id="UP000005237"/>
    </source>
</evidence>
<sequence length="197" mass="22689">MKDLLAFVKMGSLDIDENCIVEWRRYGDRLPVIQKNHPNIRNLSISEGLDRIMDYFLEYSDKLDSSCAALSIPRFIGKSAHYILRNFIGDAYSCLLEAKLDVLYAGCSAEYEAEQIRYAQPSNREVTYRMKAIVNCMVKRFSCGASDNFFRGSYAGADLISFLVDIKHHYVNALKYGVPYEEFNSTFYDGLDYHLYI</sequence>
<dbReference type="EnsemblMetazoa" id="CJA39414.2">
    <property type="protein sequence ID" value="CJA39414.2"/>
    <property type="gene ID" value="WBGene00215261"/>
</dbReference>
<evidence type="ECO:0000313" key="1">
    <source>
        <dbReference type="EnsemblMetazoa" id="CJA39414.2"/>
    </source>
</evidence>
<accession>A0A8R1IQ69</accession>
<proteinExistence type="predicted"/>
<dbReference type="Proteomes" id="UP000005237">
    <property type="component" value="Unassembled WGS sequence"/>
</dbReference>